<comment type="subcellular location">
    <subcellularLocation>
        <location evidence="1">Secreted</location>
    </subcellularLocation>
</comment>
<proteinExistence type="predicted"/>
<dbReference type="InterPro" id="IPR012334">
    <property type="entry name" value="Pectin_lyas_fold"/>
</dbReference>
<evidence type="ECO:0000256" key="3">
    <source>
        <dbReference type="ARBA" id="ARBA00022729"/>
    </source>
</evidence>
<dbReference type="SUPFAM" id="SSF51126">
    <property type="entry name" value="Pectin lyase-like"/>
    <property type="match status" value="1"/>
</dbReference>
<keyword evidence="2" id="KW-0964">Secreted</keyword>
<dbReference type="Gene3D" id="2.160.20.10">
    <property type="entry name" value="Single-stranded right-handed beta-helix, Pectin lyase-like"/>
    <property type="match status" value="1"/>
</dbReference>
<dbReference type="PANTHER" id="PTHR12338">
    <property type="entry name" value="AUTOTRANSPORTER"/>
    <property type="match status" value="1"/>
</dbReference>
<evidence type="ECO:0000256" key="2">
    <source>
        <dbReference type="ARBA" id="ARBA00022525"/>
    </source>
</evidence>
<dbReference type="SMART" id="SM00912">
    <property type="entry name" value="Haemagg_act"/>
    <property type="match status" value="1"/>
</dbReference>
<dbReference type="InterPro" id="IPR050909">
    <property type="entry name" value="Bact_Autotransporter_VF"/>
</dbReference>
<gene>
    <name evidence="6" type="primary">hxuA</name>
    <name evidence="6" type="ORF">Dpo_1c07550</name>
</gene>
<sequence>MNRIYRVICNAVSEKAKSAGKKSASGATVVARVALLAVTALTIPAMMSLGTSNAYALPAGGVVSAGGAAISSGAGTTTINQSTPNAAINWQSFDIGQTESVRFVQPGSNSVALNRVLGADPSSILGTLSANGQVFLLNPNGILFGKDAQVNVGGLVASTLSISDRDFMAGKYQLSGTSNATILNQGSINADGGYVALLGANVSNEGIISARLGTVTLAAGNGVTLDVAGDGLLNVAVDQGSVNALAQNGGLIQADGGQVLLTARSAGNLLQSAVNNTGVIQAQTIENHNGTIMLTGDMQNGTVNVDGTLDASGTGAGQTGGSVTVTGHNVDLPGAQINASGDAGGGTVLIGGDYQGKNPEVQNASATYMSKDSTISADAITNGNGGKVIVWSDDSTRAHGSISARGGAQGGDGGLIETSGHWLEVEGIKVDTSAPNGSYGMWLLDPADITISTAVTSGATKSGAVFSPNSGVSSANVNVADLVTALGSTNVTVTTENTGASGSGVGDIDVNDAITWTAVTTLTLDAFRDVNVNAAITGTDGSLSANSGRDVKVGAAITTTTGNLTFNAVNDVNLAAATTITTGDLTAIAGQNVNVSKAISVTTGDVILRADNDGTGPGAILGGTVDITSADNSITINTGTLSIRFNPADYTTTNAEITAYGLKLTGGGSLDAKAWVFGLGDDKVYDGLRTATVSGLEPDIASNPPPGVALGAVSNALFDTKDVGTEKLITFDSTFNNAVYDLFAPFGTTPGTYHTRADITPKALDITANDQSKIYGELKDLGTTEFTHAGLISGDTVTGVTLDSTGTPVTADVGSYPINASAALGTGLTNYAIAYHTGTLAVGQKALNITANDQSKVYGELKDLGTTEFTHAGLINDDTVTGVTLGSPGTPVTANAGPYAINASAALGTGLTNYAIAYNDGTLTVIPAVIPPAVIPPAVIPPVTPPVTPPVIPPEIRPLVPPVVRPLIPPVTPTTVALPVIPPISVVAVPVIPPVSVVVVPVIPQVEGLNLNVIGTGVLIPVDQLTGAQLAPPPSQVIEQQPSPPPQIIEQPPLPPPPVNVPTPRPPKQDRG</sequence>
<dbReference type="PATRIC" id="fig|1286635.3.peg.789"/>
<keyword evidence="7" id="KW-1185">Reference proteome</keyword>
<evidence type="ECO:0000313" key="6">
    <source>
        <dbReference type="EMBL" id="EMS81614.1"/>
    </source>
</evidence>
<dbReference type="Pfam" id="PF18676">
    <property type="entry name" value="MBG_2"/>
    <property type="match status" value="2"/>
</dbReference>
<evidence type="ECO:0000256" key="4">
    <source>
        <dbReference type="SAM" id="MobiDB-lite"/>
    </source>
</evidence>
<keyword evidence="3" id="KW-0732">Signal</keyword>
<dbReference type="NCBIfam" id="TIGR01901">
    <property type="entry name" value="adhes_NPXG"/>
    <property type="match status" value="1"/>
</dbReference>
<dbReference type="OrthoDB" id="1776524at2"/>
<protein>
    <submittedName>
        <fullName evidence="6">Heme/hemopexin-binding protein HxuA</fullName>
    </submittedName>
</protein>
<dbReference type="InterPro" id="IPR008638">
    <property type="entry name" value="FhaB/CdiA-like_TPS"/>
</dbReference>
<dbReference type="InterPro" id="IPR041286">
    <property type="entry name" value="MBG_2"/>
</dbReference>
<dbReference type="InterPro" id="IPR011050">
    <property type="entry name" value="Pectin_lyase_fold/virulence"/>
</dbReference>
<dbReference type="RefSeq" id="WP_006964361.1">
    <property type="nucleotide sequence ID" value="NZ_APJX01000001.1"/>
</dbReference>
<dbReference type="PANTHER" id="PTHR12338:SF8">
    <property type="entry name" value="HEME_HEMOPEXIN-BINDING PROTEIN"/>
    <property type="match status" value="1"/>
</dbReference>
<feature type="region of interest" description="Disordered" evidence="4">
    <location>
        <begin position="1032"/>
        <end position="1072"/>
    </location>
</feature>
<dbReference type="Proteomes" id="UP000014216">
    <property type="component" value="Unassembled WGS sequence"/>
</dbReference>
<dbReference type="AlphaFoldDB" id="S0G6F4"/>
<reference evidence="6 7" key="1">
    <citation type="journal article" date="2013" name="Genome Announc.">
        <title>Draft Genome Sequence of Desulfotignum phosphitoxidans DSM 13687 Strain FiPS-3.</title>
        <authorList>
            <person name="Poehlein A."/>
            <person name="Daniel R."/>
            <person name="Simeonova D.D."/>
        </authorList>
    </citation>
    <scope>NUCLEOTIDE SEQUENCE [LARGE SCALE GENOMIC DNA]</scope>
    <source>
        <strain evidence="6 7">DSM 13687</strain>
    </source>
</reference>
<accession>S0G6F4</accession>
<dbReference type="GO" id="GO:0005576">
    <property type="term" value="C:extracellular region"/>
    <property type="evidence" value="ECO:0007669"/>
    <property type="project" value="UniProtKB-SubCell"/>
</dbReference>
<feature type="domain" description="Filamentous haemagglutinin FhaB/tRNA nuclease CdiA-like TPS" evidence="5">
    <location>
        <begin position="54"/>
        <end position="166"/>
    </location>
</feature>
<dbReference type="EMBL" id="APJX01000001">
    <property type="protein sequence ID" value="EMS81614.1"/>
    <property type="molecule type" value="Genomic_DNA"/>
</dbReference>
<evidence type="ECO:0000259" key="5">
    <source>
        <dbReference type="SMART" id="SM00912"/>
    </source>
</evidence>
<evidence type="ECO:0000256" key="1">
    <source>
        <dbReference type="ARBA" id="ARBA00004613"/>
    </source>
</evidence>
<comment type="caution">
    <text evidence="6">The sequence shown here is derived from an EMBL/GenBank/DDBJ whole genome shotgun (WGS) entry which is preliminary data.</text>
</comment>
<organism evidence="6 7">
    <name type="scientific">Desulfotignum phosphitoxidans DSM 13687</name>
    <dbReference type="NCBI Taxonomy" id="1286635"/>
    <lineage>
        <taxon>Bacteria</taxon>
        <taxon>Pseudomonadati</taxon>
        <taxon>Thermodesulfobacteriota</taxon>
        <taxon>Desulfobacteria</taxon>
        <taxon>Desulfobacterales</taxon>
        <taxon>Desulfobacteraceae</taxon>
        <taxon>Desulfotignum</taxon>
    </lineage>
</organism>
<dbReference type="Pfam" id="PF05860">
    <property type="entry name" value="TPS"/>
    <property type="match status" value="1"/>
</dbReference>
<name>S0G6F4_9BACT</name>
<evidence type="ECO:0000313" key="7">
    <source>
        <dbReference type="Proteomes" id="UP000014216"/>
    </source>
</evidence>
<feature type="compositionally biased region" description="Pro residues" evidence="4">
    <location>
        <begin position="1042"/>
        <end position="1066"/>
    </location>
</feature>